<reference evidence="2 3" key="1">
    <citation type="journal article" date="2015" name="Stand. Genomic Sci.">
        <title>Genomic Encyclopedia of Bacterial and Archaeal Type Strains, Phase III: the genomes of soil and plant-associated and newly described type strains.</title>
        <authorList>
            <person name="Whitman W.B."/>
            <person name="Woyke T."/>
            <person name="Klenk H.P."/>
            <person name="Zhou Y."/>
            <person name="Lilburn T.G."/>
            <person name="Beck B.J."/>
            <person name="De Vos P."/>
            <person name="Vandamme P."/>
            <person name="Eisen J.A."/>
            <person name="Garrity G."/>
            <person name="Hugenholtz P."/>
            <person name="Kyrpides N.C."/>
        </authorList>
    </citation>
    <scope>NUCLEOTIDE SEQUENCE [LARGE SCALE GENOMIC DNA]</scope>
    <source>
        <strain evidence="2 3">CV53</strain>
    </source>
</reference>
<evidence type="ECO:0000256" key="1">
    <source>
        <dbReference type="SAM" id="MobiDB-lite"/>
    </source>
</evidence>
<protein>
    <submittedName>
        <fullName evidence="2">Uncharacterized protein</fullName>
    </submittedName>
</protein>
<dbReference type="EMBL" id="SLVV01000020">
    <property type="protein sequence ID" value="TCN18443.1"/>
    <property type="molecule type" value="Genomic_DNA"/>
</dbReference>
<dbReference type="Proteomes" id="UP000295689">
    <property type="component" value="Unassembled WGS sequence"/>
</dbReference>
<organism evidence="2 3">
    <name type="scientific">Mesobacillus foraminis</name>
    <dbReference type="NCBI Taxonomy" id="279826"/>
    <lineage>
        <taxon>Bacteria</taxon>
        <taxon>Bacillati</taxon>
        <taxon>Bacillota</taxon>
        <taxon>Bacilli</taxon>
        <taxon>Bacillales</taxon>
        <taxon>Bacillaceae</taxon>
        <taxon>Mesobacillus</taxon>
    </lineage>
</organism>
<comment type="caution">
    <text evidence="2">The sequence shown here is derived from an EMBL/GenBank/DDBJ whole genome shotgun (WGS) entry which is preliminary data.</text>
</comment>
<feature type="region of interest" description="Disordered" evidence="1">
    <location>
        <begin position="355"/>
        <end position="376"/>
    </location>
</feature>
<keyword evidence="3" id="KW-1185">Reference proteome</keyword>
<sequence>MRNDVIERTANDTMLTIADYLLQMIEQARKQRDLELRSLIDQDSKNMQRDYPHLSAEERAEGEYELYYALLRERHSDVFEVQGNLQGTFPVDGNSRFQIHHDKNEFYGVYNYDGKKPHRITDNFLTKEDLISNLFGSTKFEIFRNRTFFHCDDGKVYSLHDNKHFRLHMIKDFKFQLPCENIEHARLSVVKDELRNDGNLRLQALKKTLDEYGIPSDLVGETVTLSSVSSEKNGVRVLLEHKHKERQIMVPEMKEQWLERVRDYPKLKAAFDEFIMDSRSIGEGFLAFYGIELNKGIQTKQHGFEVMVNQEGSYIGKLHGSGKVKKVSPYFSSEKEAEVQLGKLENHIQLAKEQERQKENLNREPVLEVNETVEKN</sequence>
<name>A0A4R2AXC9_9BACI</name>
<dbReference type="AlphaFoldDB" id="A0A4R2AXC9"/>
<dbReference type="RefSeq" id="WP_132011427.1">
    <property type="nucleotide sequence ID" value="NZ_JABUHM010000003.1"/>
</dbReference>
<evidence type="ECO:0000313" key="2">
    <source>
        <dbReference type="EMBL" id="TCN18443.1"/>
    </source>
</evidence>
<evidence type="ECO:0000313" key="3">
    <source>
        <dbReference type="Proteomes" id="UP000295689"/>
    </source>
</evidence>
<gene>
    <name evidence="2" type="ORF">EV146_12042</name>
</gene>
<accession>A0A4R2AXC9</accession>
<proteinExistence type="predicted"/>